<dbReference type="OrthoDB" id="8662245at2"/>
<dbReference type="AlphaFoldDB" id="A0A4R4XFB8"/>
<comment type="caution">
    <text evidence="1">The sequence shown here is derived from an EMBL/GenBank/DDBJ whole genome shotgun (WGS) entry which is preliminary data.</text>
</comment>
<name>A0A4R4XFB8_9ACTN</name>
<reference evidence="1 2" key="1">
    <citation type="submission" date="2019-02" db="EMBL/GenBank/DDBJ databases">
        <title>Draft genome sequences of novel Actinobacteria.</title>
        <authorList>
            <person name="Sahin N."/>
            <person name="Ay H."/>
            <person name="Saygin H."/>
        </authorList>
    </citation>
    <scope>NUCLEOTIDE SEQUENCE [LARGE SCALE GENOMIC DNA]</scope>
    <source>
        <strain evidence="1 2">16K104</strain>
    </source>
</reference>
<dbReference type="EMBL" id="SMKR01000013">
    <property type="protein sequence ID" value="TDD29239.1"/>
    <property type="molecule type" value="Genomic_DNA"/>
</dbReference>
<dbReference type="RefSeq" id="WP_132316726.1">
    <property type="nucleotide sequence ID" value="NZ_SMKR01000013.1"/>
</dbReference>
<gene>
    <name evidence="1" type="ORF">E1218_05065</name>
</gene>
<sequence>MQILNSPIEVGVRSLVVLNTIYPQALDLTRLTLMDYCLVHSSDLGGPDSVFPEVPSRSGEFGVKRSVLSLGLQLMMRADMVDMLTTDEGLVYRAGEEAAPFLQLLRSDHVASLVRVAEWVVDEFGHLSQDQIRERMTETTSRWQWEIESPLDPFDSAPAGEGR</sequence>
<keyword evidence="2" id="KW-1185">Reference proteome</keyword>
<dbReference type="Proteomes" id="UP000295172">
    <property type="component" value="Unassembled WGS sequence"/>
</dbReference>
<evidence type="ECO:0000313" key="2">
    <source>
        <dbReference type="Proteomes" id="UP000295172"/>
    </source>
</evidence>
<evidence type="ECO:0000313" key="1">
    <source>
        <dbReference type="EMBL" id="TDD29239.1"/>
    </source>
</evidence>
<accession>A0A4R4XFB8</accession>
<organism evidence="1 2">
    <name type="scientific">Kribbella turkmenica</name>
    <dbReference type="NCBI Taxonomy" id="2530375"/>
    <lineage>
        <taxon>Bacteria</taxon>
        <taxon>Bacillati</taxon>
        <taxon>Actinomycetota</taxon>
        <taxon>Actinomycetes</taxon>
        <taxon>Propionibacteriales</taxon>
        <taxon>Kribbellaceae</taxon>
        <taxon>Kribbella</taxon>
    </lineage>
</organism>
<dbReference type="InterPro" id="IPR046904">
    <property type="entry name" value="ABC-3C_MC2"/>
</dbReference>
<dbReference type="Pfam" id="PF20288">
    <property type="entry name" value="MC2"/>
    <property type="match status" value="1"/>
</dbReference>
<proteinExistence type="predicted"/>
<protein>
    <submittedName>
        <fullName evidence="1">Threonine transporter</fullName>
    </submittedName>
</protein>